<keyword evidence="3" id="KW-1185">Reference proteome</keyword>
<gene>
    <name evidence="2" type="ORF">EURHEDRAFT_417805</name>
</gene>
<evidence type="ECO:0000313" key="3">
    <source>
        <dbReference type="Proteomes" id="UP000019804"/>
    </source>
</evidence>
<dbReference type="RefSeq" id="XP_040633754.1">
    <property type="nucleotide sequence ID" value="XM_040783286.1"/>
</dbReference>
<reference evidence="3" key="1">
    <citation type="journal article" date="2014" name="Nat. Commun.">
        <title>Genomic adaptations of the halophilic Dead Sea filamentous fungus Eurotium rubrum.</title>
        <authorList>
            <person name="Kis-Papo T."/>
            <person name="Weig A.R."/>
            <person name="Riley R."/>
            <person name="Persoh D."/>
            <person name="Salamov A."/>
            <person name="Sun H."/>
            <person name="Lipzen A."/>
            <person name="Wasser S.P."/>
            <person name="Rambold G."/>
            <person name="Grigoriev I.V."/>
            <person name="Nevo E."/>
        </authorList>
    </citation>
    <scope>NUCLEOTIDE SEQUENCE [LARGE SCALE GENOMIC DNA]</scope>
    <source>
        <strain evidence="3">CBS 135680</strain>
    </source>
</reference>
<dbReference type="HOGENOM" id="CLU_2867289_0_0_1"/>
<organism evidence="2 3">
    <name type="scientific">Aspergillus ruber (strain CBS 135680)</name>
    <dbReference type="NCBI Taxonomy" id="1388766"/>
    <lineage>
        <taxon>Eukaryota</taxon>
        <taxon>Fungi</taxon>
        <taxon>Dikarya</taxon>
        <taxon>Ascomycota</taxon>
        <taxon>Pezizomycotina</taxon>
        <taxon>Eurotiomycetes</taxon>
        <taxon>Eurotiomycetidae</taxon>
        <taxon>Eurotiales</taxon>
        <taxon>Aspergillaceae</taxon>
        <taxon>Aspergillus</taxon>
        <taxon>Aspergillus subgen. Aspergillus</taxon>
    </lineage>
</organism>
<evidence type="ECO:0000313" key="2">
    <source>
        <dbReference type="EMBL" id="EYE90064.1"/>
    </source>
</evidence>
<dbReference type="EMBL" id="KK088475">
    <property type="protein sequence ID" value="EYE90064.1"/>
    <property type="molecule type" value="Genomic_DNA"/>
</dbReference>
<dbReference type="Proteomes" id="UP000019804">
    <property type="component" value="Unassembled WGS sequence"/>
</dbReference>
<accession>A0A017S0E3</accession>
<sequence>MIPQYFTKARSIYAQYNITNAQINVLKACLVDETFATKEAVKQLTAHPEESSTPSEQHQRLAGF</sequence>
<protein>
    <submittedName>
        <fullName evidence="2">Uncharacterized protein</fullName>
    </submittedName>
</protein>
<dbReference type="OrthoDB" id="3350591at2759"/>
<evidence type="ECO:0000256" key="1">
    <source>
        <dbReference type="SAM" id="MobiDB-lite"/>
    </source>
</evidence>
<name>A0A017S0E3_ASPRC</name>
<dbReference type="AlphaFoldDB" id="A0A017S0E3"/>
<proteinExistence type="predicted"/>
<feature type="region of interest" description="Disordered" evidence="1">
    <location>
        <begin position="44"/>
        <end position="64"/>
    </location>
</feature>
<dbReference type="GeneID" id="63698410"/>